<name>A0A2N0VGQ4_9BACT</name>
<dbReference type="InterPro" id="IPR005467">
    <property type="entry name" value="His_kinase_dom"/>
</dbReference>
<evidence type="ECO:0000256" key="4">
    <source>
        <dbReference type="SAM" id="Coils"/>
    </source>
</evidence>
<dbReference type="PROSITE" id="PS50109">
    <property type="entry name" value="HIS_KIN"/>
    <property type="match status" value="1"/>
</dbReference>
<dbReference type="SMART" id="SM00387">
    <property type="entry name" value="HATPase_c"/>
    <property type="match status" value="1"/>
</dbReference>
<dbReference type="Proteomes" id="UP000233398">
    <property type="component" value="Unassembled WGS sequence"/>
</dbReference>
<evidence type="ECO:0000256" key="5">
    <source>
        <dbReference type="SAM" id="MobiDB-lite"/>
    </source>
</evidence>
<dbReference type="InterPro" id="IPR037401">
    <property type="entry name" value="SnoaL-like"/>
</dbReference>
<evidence type="ECO:0000256" key="1">
    <source>
        <dbReference type="ARBA" id="ARBA00000085"/>
    </source>
</evidence>
<dbReference type="SUPFAM" id="SSF47384">
    <property type="entry name" value="Homodimeric domain of signal transducing histidine kinase"/>
    <property type="match status" value="1"/>
</dbReference>
<dbReference type="SMART" id="SM00388">
    <property type="entry name" value="HisKA"/>
    <property type="match status" value="1"/>
</dbReference>
<dbReference type="PANTHER" id="PTHR43065">
    <property type="entry name" value="SENSOR HISTIDINE KINASE"/>
    <property type="match status" value="1"/>
</dbReference>
<dbReference type="Gene3D" id="1.10.287.130">
    <property type="match status" value="1"/>
</dbReference>
<reference evidence="7 8" key="1">
    <citation type="submission" date="2017-11" db="EMBL/GenBank/DDBJ databases">
        <title>Rhodohalobacter 15182 sp. nov., isolated from a salt lake.</title>
        <authorList>
            <person name="Han S."/>
        </authorList>
    </citation>
    <scope>NUCLEOTIDE SEQUENCE [LARGE SCALE GENOMIC DNA]</scope>
    <source>
        <strain evidence="7 8">15182</strain>
    </source>
</reference>
<dbReference type="GO" id="GO:0000155">
    <property type="term" value="F:phosphorelay sensor kinase activity"/>
    <property type="evidence" value="ECO:0007669"/>
    <property type="project" value="InterPro"/>
</dbReference>
<evidence type="ECO:0000313" key="8">
    <source>
        <dbReference type="Proteomes" id="UP000233398"/>
    </source>
</evidence>
<dbReference type="AlphaFoldDB" id="A0A2N0VGQ4"/>
<dbReference type="Pfam" id="PF13474">
    <property type="entry name" value="SnoaL_3"/>
    <property type="match status" value="1"/>
</dbReference>
<dbReference type="RefSeq" id="WP_101073813.1">
    <property type="nucleotide sequence ID" value="NZ_PISP01000003.1"/>
</dbReference>
<dbReference type="InterPro" id="IPR036097">
    <property type="entry name" value="HisK_dim/P_sf"/>
</dbReference>
<dbReference type="Gene3D" id="3.30.565.10">
    <property type="entry name" value="Histidine kinase-like ATPase, C-terminal domain"/>
    <property type="match status" value="1"/>
</dbReference>
<dbReference type="InterPro" id="IPR003594">
    <property type="entry name" value="HATPase_dom"/>
</dbReference>
<protein>
    <recommendedName>
        <fullName evidence="2">histidine kinase</fullName>
        <ecNumber evidence="2">2.7.13.3</ecNumber>
    </recommendedName>
</protein>
<dbReference type="SUPFAM" id="SSF54427">
    <property type="entry name" value="NTF2-like"/>
    <property type="match status" value="1"/>
</dbReference>
<evidence type="ECO:0000256" key="3">
    <source>
        <dbReference type="ARBA" id="ARBA00022553"/>
    </source>
</evidence>
<dbReference type="InterPro" id="IPR032710">
    <property type="entry name" value="NTF2-like_dom_sf"/>
</dbReference>
<dbReference type="InterPro" id="IPR004358">
    <property type="entry name" value="Sig_transdc_His_kin-like_C"/>
</dbReference>
<dbReference type="SUPFAM" id="SSF55874">
    <property type="entry name" value="ATPase domain of HSP90 chaperone/DNA topoisomerase II/histidine kinase"/>
    <property type="match status" value="1"/>
</dbReference>
<dbReference type="Pfam" id="PF02518">
    <property type="entry name" value="HATPase_c"/>
    <property type="match status" value="1"/>
</dbReference>
<keyword evidence="3" id="KW-0597">Phosphoprotein</keyword>
<accession>A0A2N0VGQ4</accession>
<evidence type="ECO:0000256" key="2">
    <source>
        <dbReference type="ARBA" id="ARBA00012438"/>
    </source>
</evidence>
<feature type="domain" description="Histidine kinase" evidence="6">
    <location>
        <begin position="313"/>
        <end position="498"/>
    </location>
</feature>
<dbReference type="EC" id="2.7.13.3" evidence="2"/>
<feature type="compositionally biased region" description="Basic and acidic residues" evidence="5">
    <location>
        <begin position="227"/>
        <end position="236"/>
    </location>
</feature>
<organism evidence="7 8">
    <name type="scientific">Rhodohalobacter barkolensis</name>
    <dbReference type="NCBI Taxonomy" id="2053187"/>
    <lineage>
        <taxon>Bacteria</taxon>
        <taxon>Pseudomonadati</taxon>
        <taxon>Balneolota</taxon>
        <taxon>Balneolia</taxon>
        <taxon>Balneolales</taxon>
        <taxon>Balneolaceae</taxon>
        <taxon>Rhodohalobacter</taxon>
    </lineage>
</organism>
<proteinExistence type="predicted"/>
<feature type="region of interest" description="Disordered" evidence="5">
    <location>
        <begin position="227"/>
        <end position="294"/>
    </location>
</feature>
<dbReference type="CDD" id="cd00082">
    <property type="entry name" value="HisKA"/>
    <property type="match status" value="1"/>
</dbReference>
<keyword evidence="4" id="KW-0175">Coiled coil</keyword>
<dbReference type="OrthoDB" id="1931120at2"/>
<comment type="catalytic activity">
    <reaction evidence="1">
        <text>ATP + protein L-histidine = ADP + protein N-phospho-L-histidine.</text>
        <dbReference type="EC" id="2.7.13.3"/>
    </reaction>
</comment>
<gene>
    <name evidence="7" type="ORF">CWD77_12065</name>
</gene>
<dbReference type="InterPro" id="IPR003661">
    <property type="entry name" value="HisK_dim/P_dom"/>
</dbReference>
<dbReference type="EMBL" id="PISP01000003">
    <property type="protein sequence ID" value="PKD43338.1"/>
    <property type="molecule type" value="Genomic_DNA"/>
</dbReference>
<feature type="coiled-coil region" evidence="4">
    <location>
        <begin position="152"/>
        <end position="183"/>
    </location>
</feature>
<feature type="compositionally biased region" description="Polar residues" evidence="5">
    <location>
        <begin position="266"/>
        <end position="280"/>
    </location>
</feature>
<dbReference type="PANTHER" id="PTHR43065:SF42">
    <property type="entry name" value="TWO-COMPONENT SENSOR PPRA"/>
    <property type="match status" value="1"/>
</dbReference>
<sequence length="503" mass="56478">MVNKKEKILSNQDKLLDAMLNKDEHALKKLIHPEATVFGSAINEFEKGIDRVIHYYTQSIALLPDDRRIEVKWRNFSDLGDLALVEQEFIVHFTLEDQEITLLTLRQSALWTHVPQEKDQEDQWLLLHDHTSMPDHLGAFETISSSEMLENNLNLELETDQLKKRLNQTLSELKIVKDQLVQKERLASIGQLTAGIAHEIKNPLNFVNNFSEVILELIDEAREEVLSERGKVKSETESPFEGGSERSEQGDDTNPVNGKDSELDRNSNNTPLPSESSEQAGLNPLSRGEAGSSPKSDLVLEILDDIEANLRKIHEHGKRADGIVKSMLLLSRGKSGKPVPTNLNTLLDEYLKLAYHGMRASDSSFNVDIKTSYDSNLPQLDVIPQDISRAFLNIINNAMYAAFDHSKMEGERDPVIQVSTQLQNGRAEIKIRDNGSGIPDEIRDKIFQPFFTTKPSGVGTGLGLSMTYDIIKMHKGSLEIDSDDGQYTEFIITLPVNNKNGLS</sequence>
<evidence type="ECO:0000313" key="7">
    <source>
        <dbReference type="EMBL" id="PKD43338.1"/>
    </source>
</evidence>
<evidence type="ECO:0000259" key="6">
    <source>
        <dbReference type="PROSITE" id="PS50109"/>
    </source>
</evidence>
<dbReference type="PRINTS" id="PR00344">
    <property type="entry name" value="BCTRLSENSOR"/>
</dbReference>
<dbReference type="Gene3D" id="3.10.450.50">
    <property type="match status" value="1"/>
</dbReference>
<dbReference type="InterPro" id="IPR036890">
    <property type="entry name" value="HATPase_C_sf"/>
</dbReference>
<comment type="caution">
    <text evidence="7">The sequence shown here is derived from an EMBL/GenBank/DDBJ whole genome shotgun (WGS) entry which is preliminary data.</text>
</comment>
<keyword evidence="8" id="KW-1185">Reference proteome</keyword>